<dbReference type="InterPro" id="IPR053876">
    <property type="entry name" value="Phage_int_M"/>
</dbReference>
<evidence type="ECO:0000256" key="4">
    <source>
        <dbReference type="ARBA" id="ARBA00023172"/>
    </source>
</evidence>
<name>A0A1H2UQH3_9RHOB</name>
<feature type="domain" description="Tyr recombinase" evidence="6">
    <location>
        <begin position="213"/>
        <end position="388"/>
    </location>
</feature>
<reference evidence="9" key="1">
    <citation type="submission" date="2016-10" db="EMBL/GenBank/DDBJ databases">
        <authorList>
            <person name="Varghese N."/>
            <person name="Submissions S."/>
        </authorList>
    </citation>
    <scope>NUCLEOTIDE SEQUENCE [LARGE SCALE GENOMIC DNA]</scope>
    <source>
        <strain evidence="9">DSM 10014</strain>
    </source>
</reference>
<comment type="similarity">
    <text evidence="1">Belongs to the 'phage' integrase family.</text>
</comment>
<dbReference type="STRING" id="60137.SAMN04488041_102582"/>
<evidence type="ECO:0000256" key="1">
    <source>
        <dbReference type="ARBA" id="ARBA00008857"/>
    </source>
</evidence>
<gene>
    <name evidence="8" type="ORF">SAMN04488041_102582</name>
</gene>
<dbReference type="InterPro" id="IPR010998">
    <property type="entry name" value="Integrase_recombinase_N"/>
</dbReference>
<evidence type="ECO:0000313" key="9">
    <source>
        <dbReference type="Proteomes" id="UP000183076"/>
    </source>
</evidence>
<dbReference type="InterPro" id="IPR002104">
    <property type="entry name" value="Integrase_catalytic"/>
</dbReference>
<dbReference type="Proteomes" id="UP000183076">
    <property type="component" value="Unassembled WGS sequence"/>
</dbReference>
<dbReference type="Pfam" id="PF00589">
    <property type="entry name" value="Phage_integrase"/>
    <property type="match status" value="1"/>
</dbReference>
<dbReference type="GO" id="GO:0006310">
    <property type="term" value="P:DNA recombination"/>
    <property type="evidence" value="ECO:0007669"/>
    <property type="project" value="UniProtKB-KW"/>
</dbReference>
<keyword evidence="4" id="KW-0233">DNA recombination</keyword>
<evidence type="ECO:0000256" key="3">
    <source>
        <dbReference type="ARBA" id="ARBA00023125"/>
    </source>
</evidence>
<dbReference type="GO" id="GO:0015074">
    <property type="term" value="P:DNA integration"/>
    <property type="evidence" value="ECO:0007669"/>
    <property type="project" value="UniProtKB-KW"/>
</dbReference>
<dbReference type="Gene3D" id="1.10.150.130">
    <property type="match status" value="1"/>
</dbReference>
<dbReference type="InterPro" id="IPR044068">
    <property type="entry name" value="CB"/>
</dbReference>
<dbReference type="PANTHER" id="PTHR30629:SF2">
    <property type="entry name" value="PROPHAGE INTEGRASE INTS-RELATED"/>
    <property type="match status" value="1"/>
</dbReference>
<evidence type="ECO:0000313" key="8">
    <source>
        <dbReference type="EMBL" id="SDW58345.1"/>
    </source>
</evidence>
<dbReference type="EMBL" id="FNNB01000002">
    <property type="protein sequence ID" value="SDW58345.1"/>
    <property type="molecule type" value="Genomic_DNA"/>
</dbReference>
<sequence length="407" mass="45560">MADVKRAIERTEPSKRAEKALSAAFVRTVTAPGKYTDGHGLFLKVDTSGAKRWVQRIMIRGKRTEIGMGSASLVTLAEAREAALQNRKLARAGGDPLQSKRTSEALLTFEEASRKVHKIHEPTWRNKKHAAQFISTLETYTFPRIGKLKVSEVTTADVLAVLQPIWLEKPETARRVRQRIGTVMKWAVANGWRQDNPADAIAQALPKQDKTQAHRKALPYGKVPEFLDALKASDAGDVTKLALELVILTASRSGEVRLAEWSEFDLDQAIWTRPAHRMKAKKEHRVPLSPRAVEVLSQARKFGSGDGLVFPGTKHGKPLSDMTLSKLTKALGYDVDVHGFRTSFKTWTQERTNTPRDVAEAALAHTVKDKAEAAYARSDFFDKRRKLMERWSITLGVENSNLIRLNR</sequence>
<evidence type="ECO:0000256" key="5">
    <source>
        <dbReference type="PROSITE-ProRule" id="PRU01248"/>
    </source>
</evidence>
<accession>A0A1H2UQH3</accession>
<protein>
    <submittedName>
        <fullName evidence="8">Integrase</fullName>
    </submittedName>
</protein>
<feature type="domain" description="Core-binding (CB)" evidence="7">
    <location>
        <begin position="107"/>
        <end position="188"/>
    </location>
</feature>
<dbReference type="InterPro" id="IPR011010">
    <property type="entry name" value="DNA_brk_join_enz"/>
</dbReference>
<dbReference type="InterPro" id="IPR050808">
    <property type="entry name" value="Phage_Integrase"/>
</dbReference>
<dbReference type="GeneID" id="94021699"/>
<keyword evidence="3 5" id="KW-0238">DNA-binding</keyword>
<dbReference type="GO" id="GO:0003677">
    <property type="term" value="F:DNA binding"/>
    <property type="evidence" value="ECO:0007669"/>
    <property type="project" value="UniProtKB-UniRule"/>
</dbReference>
<dbReference type="InterPro" id="IPR013762">
    <property type="entry name" value="Integrase-like_cat_sf"/>
</dbReference>
<dbReference type="Pfam" id="PF13356">
    <property type="entry name" value="Arm-DNA-bind_3"/>
    <property type="match status" value="1"/>
</dbReference>
<dbReference type="InterPro" id="IPR025166">
    <property type="entry name" value="Integrase_DNA_bind_dom"/>
</dbReference>
<dbReference type="Gene3D" id="3.30.160.390">
    <property type="entry name" value="Integrase, DNA-binding domain"/>
    <property type="match status" value="1"/>
</dbReference>
<dbReference type="SUPFAM" id="SSF56349">
    <property type="entry name" value="DNA breaking-rejoining enzymes"/>
    <property type="match status" value="1"/>
</dbReference>
<keyword evidence="2" id="KW-0229">DNA integration</keyword>
<dbReference type="Gene3D" id="1.10.443.10">
    <property type="entry name" value="Intergrase catalytic core"/>
    <property type="match status" value="1"/>
</dbReference>
<dbReference type="RefSeq" id="WP_074635139.1">
    <property type="nucleotide sequence ID" value="NZ_CP160849.1"/>
</dbReference>
<dbReference type="PANTHER" id="PTHR30629">
    <property type="entry name" value="PROPHAGE INTEGRASE"/>
    <property type="match status" value="1"/>
</dbReference>
<dbReference type="InterPro" id="IPR038488">
    <property type="entry name" value="Integrase_DNA-bd_sf"/>
</dbReference>
<organism evidence="8 9">
    <name type="scientific">Sulfitobacter pontiacus</name>
    <dbReference type="NCBI Taxonomy" id="60137"/>
    <lineage>
        <taxon>Bacteria</taxon>
        <taxon>Pseudomonadati</taxon>
        <taxon>Pseudomonadota</taxon>
        <taxon>Alphaproteobacteria</taxon>
        <taxon>Rhodobacterales</taxon>
        <taxon>Roseobacteraceae</taxon>
        <taxon>Sulfitobacter</taxon>
    </lineage>
</organism>
<proteinExistence type="inferred from homology"/>
<dbReference type="PROSITE" id="PS51900">
    <property type="entry name" value="CB"/>
    <property type="match status" value="1"/>
</dbReference>
<dbReference type="CDD" id="cd00801">
    <property type="entry name" value="INT_P4_C"/>
    <property type="match status" value="1"/>
</dbReference>
<dbReference type="PROSITE" id="PS51898">
    <property type="entry name" value="TYR_RECOMBINASE"/>
    <property type="match status" value="1"/>
</dbReference>
<evidence type="ECO:0000256" key="2">
    <source>
        <dbReference type="ARBA" id="ARBA00022908"/>
    </source>
</evidence>
<dbReference type="Pfam" id="PF22022">
    <property type="entry name" value="Phage_int_M"/>
    <property type="match status" value="1"/>
</dbReference>
<dbReference type="AlphaFoldDB" id="A0A1H2UQH3"/>
<evidence type="ECO:0000259" key="6">
    <source>
        <dbReference type="PROSITE" id="PS51898"/>
    </source>
</evidence>
<evidence type="ECO:0000259" key="7">
    <source>
        <dbReference type="PROSITE" id="PS51900"/>
    </source>
</evidence>